<keyword evidence="2" id="KW-1133">Transmembrane helix</keyword>
<dbReference type="InterPro" id="IPR004147">
    <property type="entry name" value="ABC1_dom"/>
</dbReference>
<dbReference type="InterPro" id="IPR050154">
    <property type="entry name" value="UbiB_kinase"/>
</dbReference>
<evidence type="ECO:0000256" key="1">
    <source>
        <dbReference type="ARBA" id="ARBA00009670"/>
    </source>
</evidence>
<dbReference type="EMBL" id="RCBY01000073">
    <property type="protein sequence ID" value="RQH42288.1"/>
    <property type="molecule type" value="Genomic_DNA"/>
</dbReference>
<comment type="caution">
    <text evidence="4">The sequence shown here is derived from an EMBL/GenBank/DDBJ whole genome shotgun (WGS) entry which is preliminary data.</text>
</comment>
<dbReference type="RefSeq" id="WP_124147481.1">
    <property type="nucleotide sequence ID" value="NZ_CAWOKI010000270.1"/>
</dbReference>
<dbReference type="PANTHER" id="PTHR10566">
    <property type="entry name" value="CHAPERONE-ACTIVITY OF BC1 COMPLEX CABC1 -RELATED"/>
    <property type="match status" value="1"/>
</dbReference>
<proteinExistence type="inferred from homology"/>
<name>A0A3N6P4M5_9CYAN</name>
<dbReference type="GO" id="GO:0016301">
    <property type="term" value="F:kinase activity"/>
    <property type="evidence" value="ECO:0007669"/>
    <property type="project" value="UniProtKB-KW"/>
</dbReference>
<reference evidence="4 5" key="1">
    <citation type="journal article" date="2018" name="ACS Chem. Biol.">
        <title>Ketoreductase domain dysfunction expands chemodiversity: malyngamide biosynthesis in the cyanobacterium Okeania hirsuta.</title>
        <authorList>
            <person name="Moss N.A."/>
            <person name="Leao T."/>
            <person name="Rankin M."/>
            <person name="McCullough T.M."/>
            <person name="Qu P."/>
            <person name="Korobeynikov A."/>
            <person name="Smith J.L."/>
            <person name="Gerwick L."/>
            <person name="Gerwick W.H."/>
        </authorList>
    </citation>
    <scope>NUCLEOTIDE SEQUENCE [LARGE SCALE GENOMIC DNA]</scope>
    <source>
        <strain evidence="4 5">PAB10Feb10-1</strain>
    </source>
</reference>
<organism evidence="4 5">
    <name type="scientific">Okeania hirsuta</name>
    <dbReference type="NCBI Taxonomy" id="1458930"/>
    <lineage>
        <taxon>Bacteria</taxon>
        <taxon>Bacillati</taxon>
        <taxon>Cyanobacteriota</taxon>
        <taxon>Cyanophyceae</taxon>
        <taxon>Oscillatoriophycideae</taxon>
        <taxon>Oscillatoriales</taxon>
        <taxon>Microcoleaceae</taxon>
        <taxon>Okeania</taxon>
    </lineage>
</organism>
<evidence type="ECO:0000313" key="5">
    <source>
        <dbReference type="Proteomes" id="UP000269154"/>
    </source>
</evidence>
<dbReference type="PANTHER" id="PTHR10566:SF113">
    <property type="entry name" value="PROTEIN ACTIVITY OF BC1 COMPLEX KINASE 7, CHLOROPLASTIC"/>
    <property type="match status" value="1"/>
</dbReference>
<dbReference type="InterPro" id="IPR011009">
    <property type="entry name" value="Kinase-like_dom_sf"/>
</dbReference>
<evidence type="ECO:0000256" key="2">
    <source>
        <dbReference type="SAM" id="Phobius"/>
    </source>
</evidence>
<feature type="transmembrane region" description="Helical" evidence="2">
    <location>
        <begin position="525"/>
        <end position="545"/>
    </location>
</feature>
<accession>A0A3N6P4M5</accession>
<sequence>MLTQDASKSLRWQRTQYSPLTRKIDVFSAFGKFFFFLWWDNLFQNKSASVRKRRAKWLVRTMLDLGPTFIKIGQSLSTRADILPKEYVEELGKLQDNVPSFETTEAIAIIESELGNSLYSLYRDFQERPIAAASLGQVHKAKLQTGEEVVVKVQRPGLKSLFDLDVKVVKSVIRFCQRYFSWAKRYELDAIYYDFFKILYQEIDYVNEGKNADRFRENFKDYPEIIVPLVYWTYTTEKVITLEYLPGIKINDKVRLEACKINPKRINQIGVCCYLRQLLLDGFFQADPHPGNLAVSLDGGVIFYDFGMMAEVKSLTKDQMIKTFFAILRKDVDQVLNTLITIGLIEPMPDIMPVKRLVNFLLENFTDKPVDFYNFDEIKEELYVLFEQQPFRLPSQMIFILKSLSTLDGIARNLDPDYSLVTCAQPFVKSITVAQGRGRVVGELAKQTRDFIKYKLQQPSKSEILIRQLETKIEDGEIQFRVRSIENDRLLKRINLALKILIYTCFSGFTFLSASVLFVGGFLEIAIVVCILSGLGFILVLKSGFQLSFREKLDNMPDK</sequence>
<evidence type="ECO:0000313" key="4">
    <source>
        <dbReference type="EMBL" id="RQH42288.1"/>
    </source>
</evidence>
<evidence type="ECO:0000259" key="3">
    <source>
        <dbReference type="Pfam" id="PF03109"/>
    </source>
</evidence>
<keyword evidence="5" id="KW-1185">Reference proteome</keyword>
<dbReference type="Proteomes" id="UP000269154">
    <property type="component" value="Unassembled WGS sequence"/>
</dbReference>
<keyword evidence="2" id="KW-0472">Membrane</keyword>
<dbReference type="AlphaFoldDB" id="A0A3N6P4M5"/>
<gene>
    <name evidence="4" type="ORF">D5R40_14465</name>
</gene>
<dbReference type="SUPFAM" id="SSF56112">
    <property type="entry name" value="Protein kinase-like (PK-like)"/>
    <property type="match status" value="1"/>
</dbReference>
<feature type="domain" description="ABC1 atypical kinase-like" evidence="3">
    <location>
        <begin position="93"/>
        <end position="337"/>
    </location>
</feature>
<dbReference type="CDD" id="cd05121">
    <property type="entry name" value="ABC1_ADCK3-like"/>
    <property type="match status" value="1"/>
</dbReference>
<keyword evidence="4" id="KW-0418">Kinase</keyword>
<feature type="transmembrane region" description="Helical" evidence="2">
    <location>
        <begin position="500"/>
        <end position="519"/>
    </location>
</feature>
<dbReference type="Pfam" id="PF03109">
    <property type="entry name" value="ABC1"/>
    <property type="match status" value="1"/>
</dbReference>
<protein>
    <submittedName>
        <fullName evidence="4">AarF/ABC1/UbiB kinase family protein</fullName>
    </submittedName>
</protein>
<keyword evidence="4" id="KW-0808">Transferase</keyword>
<keyword evidence="2" id="KW-0812">Transmembrane</keyword>
<dbReference type="OrthoDB" id="500486at2"/>
<comment type="similarity">
    <text evidence="1">Belongs to the protein kinase superfamily. ADCK protein kinase family.</text>
</comment>